<dbReference type="InterPro" id="IPR036653">
    <property type="entry name" value="CinA-like_C"/>
</dbReference>
<organism evidence="2 3">
    <name type="scientific">Hoeflea prorocentri</name>
    <dbReference type="NCBI Taxonomy" id="1922333"/>
    <lineage>
        <taxon>Bacteria</taxon>
        <taxon>Pseudomonadati</taxon>
        <taxon>Pseudomonadota</taxon>
        <taxon>Alphaproteobacteria</taxon>
        <taxon>Hyphomicrobiales</taxon>
        <taxon>Rhizobiaceae</taxon>
        <taxon>Hoeflea</taxon>
    </lineage>
</organism>
<gene>
    <name evidence="2" type="ORF">OQ273_08135</name>
</gene>
<dbReference type="Pfam" id="PF02464">
    <property type="entry name" value="CinA"/>
    <property type="match status" value="1"/>
</dbReference>
<proteinExistence type="predicted"/>
<evidence type="ECO:0000313" key="3">
    <source>
        <dbReference type="Proteomes" id="UP001151234"/>
    </source>
</evidence>
<dbReference type="EMBL" id="JAPJZI010000001">
    <property type="protein sequence ID" value="MDA5398536.1"/>
    <property type="molecule type" value="Genomic_DNA"/>
</dbReference>
<dbReference type="Proteomes" id="UP001151234">
    <property type="component" value="Unassembled WGS sequence"/>
</dbReference>
<dbReference type="InterPro" id="IPR008136">
    <property type="entry name" value="CinA_C"/>
</dbReference>
<accession>A0A9X3UKS3</accession>
<dbReference type="NCBIfam" id="TIGR00199">
    <property type="entry name" value="PncC_domain"/>
    <property type="match status" value="1"/>
</dbReference>
<name>A0A9X3UKS3_9HYPH</name>
<reference evidence="2" key="1">
    <citation type="submission" date="2022-11" db="EMBL/GenBank/DDBJ databases">
        <title>Draft genome sequence of Hoeflea poritis E7-10 and Hoeflea prorocentri PM5-8, separated from scleractinian coral Porites lutea and marine dinoflagellate.</title>
        <authorList>
            <person name="Zhang G."/>
            <person name="Wei Q."/>
            <person name="Cai L."/>
        </authorList>
    </citation>
    <scope>NUCLEOTIDE SEQUENCE</scope>
    <source>
        <strain evidence="2">PM5-8</strain>
    </source>
</reference>
<dbReference type="Gene3D" id="3.90.950.20">
    <property type="entry name" value="CinA-like"/>
    <property type="match status" value="1"/>
</dbReference>
<evidence type="ECO:0000313" key="2">
    <source>
        <dbReference type="EMBL" id="MDA5398536.1"/>
    </source>
</evidence>
<feature type="domain" description="CinA C-terminal" evidence="1">
    <location>
        <begin position="5"/>
        <end position="158"/>
    </location>
</feature>
<protein>
    <submittedName>
        <fullName evidence="2">CinA family protein</fullName>
    </submittedName>
</protein>
<comment type="caution">
    <text evidence="2">The sequence shown here is derived from an EMBL/GenBank/DDBJ whole genome shotgun (WGS) entry which is preliminary data.</text>
</comment>
<evidence type="ECO:0000259" key="1">
    <source>
        <dbReference type="Pfam" id="PF02464"/>
    </source>
</evidence>
<sequence length="164" mass="17017">MTDNTDLAGKLVELMTSQARMVATVESCTGGMIAAAITDIAGSSAVFDRGFVTYSNEAKRDLVGVSYSTLAEHGAVSWQTAVEMADGALARSRAEIAISVTGIAGPGGGSPDKPVGLVYMGLACRGTQTRYEKLLFGDIGRAPIRQATVKRALEALIETAETAT</sequence>
<keyword evidence="3" id="KW-1185">Reference proteome</keyword>
<dbReference type="RefSeq" id="WP_267989950.1">
    <property type="nucleotide sequence ID" value="NZ_JAPJZI010000001.1"/>
</dbReference>
<dbReference type="SUPFAM" id="SSF142433">
    <property type="entry name" value="CinA-like"/>
    <property type="match status" value="1"/>
</dbReference>
<dbReference type="AlphaFoldDB" id="A0A9X3UKS3"/>